<accession>A0A097PAR7</accession>
<organism evidence="1 2">
    <name type="scientific">Delftia phage RG-2014</name>
    <dbReference type="NCBI Taxonomy" id="1563661"/>
    <lineage>
        <taxon>Viruses</taxon>
        <taxon>Duplodnaviria</taxon>
        <taxon>Heunggongvirae</taxon>
        <taxon>Uroviricota</taxon>
        <taxon>Caudoviricetes</taxon>
        <taxon>Schitoviridae</taxon>
        <taxon>Dendoorenvirus</taxon>
        <taxon>Dendoorenvirus RG2014</taxon>
    </lineage>
</organism>
<evidence type="ECO:0000313" key="2">
    <source>
        <dbReference type="Proteomes" id="UP000030040"/>
    </source>
</evidence>
<name>A0A097PAR7_9CAUD</name>
<dbReference type="EMBL" id="KM879221">
    <property type="protein sequence ID" value="AIU44328.1"/>
    <property type="molecule type" value="Genomic_DNA"/>
</dbReference>
<dbReference type="RefSeq" id="YP_009148437.1">
    <property type="nucleotide sequence ID" value="NC_027348.2"/>
</dbReference>
<evidence type="ECO:0000313" key="1">
    <source>
        <dbReference type="EMBL" id="AIU44328.1"/>
    </source>
</evidence>
<sequence length="411" mass="45631">MALNYNAPIDGQKSSIDKGGNADQMRSYFWLRKSIRHAVKDQVFMPLADVTNMPMHFGKTIKVYEYLPVLHDSNINDQGIDANGVSTVNGNLYGSSRDVGTITGKLPHLSENGGRVNRIGFTRLEREGTIFNFGLFYEFTRDSLNFDSDDQLREILARETINACNQLTEATLQRDLLLGATTILYCGAATQDSEVTAEETTAGSITIPASTLTFDDFERMDQILTDNRTPTHVTIITGSTKIDTNTVGATRIMYCSNDLLPHIKRMRDNFGDPAFIPVHKYGAATALMKNEVGAVGMFRIIRVQEMLHFAHAGAEVTANPGFRSSVDPADGKEKYDVYPLMVVGAESFTTIGFQTDGSTLKFEVNTKMPGKETMDRNDPYGKVGFSSVQWWYGILFLRPERIGIIKTVAPR</sequence>
<dbReference type="GeneID" id="24638759"/>
<gene>
    <name evidence="1" type="ORF">RG2014_074</name>
</gene>
<reference evidence="2" key="1">
    <citation type="submission" date="2014-10" db="EMBL/GenBank/DDBJ databases">
        <title>Draft genome sequence of lytic bacteriophage specific to a multidrug resistant bacterium Delftia tsuruhatensis ARB-1.</title>
        <authorList>
            <person name="Bhattacharjee A.S."/>
            <person name="Motlagh A.M."/>
            <person name="Goel R."/>
        </authorList>
    </citation>
    <scope>NUCLEOTIDE SEQUENCE [LARGE SCALE GENOMIC DNA]</scope>
</reference>
<dbReference type="KEGG" id="vg:24638759"/>
<keyword evidence="2" id="KW-1185">Reference proteome</keyword>
<dbReference type="Proteomes" id="UP000030040">
    <property type="component" value="Segment"/>
</dbReference>
<protein>
    <submittedName>
        <fullName evidence="1">Major capsid protein</fullName>
    </submittedName>
</protein>
<proteinExistence type="predicted"/>
<dbReference type="OrthoDB" id="2832at10239"/>
<dbReference type="NCBIfam" id="TIGR04387">
    <property type="entry name" value="capsid_maj_N4"/>
    <property type="match status" value="1"/>
</dbReference>